<sequence>MEEKSGNPDGLCTGDAVLRTSDGILEQARIRPEELCIRTQRKTSPAIQSAHSRLRPSSQRQRSSSPTSRAWPSLFLRKATRKSEVQIRPRLRLRRAKRLRSRQDFTSPQEGLCTLGRPLIPVCPCAARPDPAVTFPEVTPSSGFGWDHGKAGAMINSPFLELWWPKAMSIRKGLGLGDKPNDSYCYNSAQNSTVLQGVNFGGIPIVLLIDVCCFLLLILVFSIIRRRFWDYGRIALVSEADSDDQILERCGEDAIHYLSFQRHLIFLLVAVSALSLCIILPVNLSGDLLDKDPYSFGRTTIANLETHNDLLWLHAVFAVIYLSLTVGFMRHHTQSIKYTEETLVRRTLFITGIPKDAKEENVERHFW</sequence>
<keyword evidence="2 4" id="KW-0812">Transmembrane</keyword>
<keyword evidence="2" id="KW-0472">Membrane</keyword>
<keyword evidence="5" id="KW-1185">Reference proteome</keyword>
<dbReference type="PANTHER" id="PTHR13018:SF24">
    <property type="entry name" value="CSC1-LIKE PROTEIN 1"/>
    <property type="match status" value="1"/>
</dbReference>
<feature type="compositionally biased region" description="Polar residues" evidence="1">
    <location>
        <begin position="42"/>
        <end position="51"/>
    </location>
</feature>
<dbReference type="Proteomes" id="UP000028990">
    <property type="component" value="Unassembled WGS sequence"/>
</dbReference>
<dbReference type="PANTHER" id="PTHR13018">
    <property type="entry name" value="PROBABLE MEMBRANE PROTEIN DUF221-RELATED"/>
    <property type="match status" value="1"/>
</dbReference>
<dbReference type="GO" id="GO:0005886">
    <property type="term" value="C:plasma membrane"/>
    <property type="evidence" value="ECO:0007669"/>
    <property type="project" value="TreeGrafter"/>
</dbReference>
<feature type="transmembrane region" description="Helical" evidence="2">
    <location>
        <begin position="264"/>
        <end position="284"/>
    </location>
</feature>
<dbReference type="Pfam" id="PF13967">
    <property type="entry name" value="RSN1_TM"/>
    <property type="match status" value="1"/>
</dbReference>
<evidence type="ECO:0000259" key="3">
    <source>
        <dbReference type="Pfam" id="PF13967"/>
    </source>
</evidence>
<dbReference type="STRING" id="885580.ENSFDAP00000009285"/>
<protein>
    <submittedName>
        <fullName evidence="4">Transmembrane protein 63A</fullName>
    </submittedName>
</protein>
<dbReference type="InterPro" id="IPR045122">
    <property type="entry name" value="Csc1-like"/>
</dbReference>
<gene>
    <name evidence="4" type="ORF">H920_14494</name>
</gene>
<organism evidence="4 5">
    <name type="scientific">Fukomys damarensis</name>
    <name type="common">Damaraland mole rat</name>
    <name type="synonym">Cryptomys damarensis</name>
    <dbReference type="NCBI Taxonomy" id="885580"/>
    <lineage>
        <taxon>Eukaryota</taxon>
        <taxon>Metazoa</taxon>
        <taxon>Chordata</taxon>
        <taxon>Craniata</taxon>
        <taxon>Vertebrata</taxon>
        <taxon>Euteleostomi</taxon>
        <taxon>Mammalia</taxon>
        <taxon>Eutheria</taxon>
        <taxon>Euarchontoglires</taxon>
        <taxon>Glires</taxon>
        <taxon>Rodentia</taxon>
        <taxon>Hystricomorpha</taxon>
        <taxon>Bathyergidae</taxon>
        <taxon>Fukomys</taxon>
    </lineage>
</organism>
<proteinExistence type="predicted"/>
<feature type="domain" description="CSC1/OSCA1-like N-terminal transmembrane" evidence="3">
    <location>
        <begin position="242"/>
        <end position="328"/>
    </location>
</feature>
<dbReference type="InterPro" id="IPR032880">
    <property type="entry name" value="CSC1/OSCA1-like_N"/>
</dbReference>
<accession>A0A091DMU6</accession>
<feature type="transmembrane region" description="Helical" evidence="2">
    <location>
        <begin position="310"/>
        <end position="329"/>
    </location>
</feature>
<feature type="transmembrane region" description="Helical" evidence="2">
    <location>
        <begin position="200"/>
        <end position="224"/>
    </location>
</feature>
<dbReference type="EMBL" id="KN123646">
    <property type="protein sequence ID" value="KFO24116.1"/>
    <property type="molecule type" value="Genomic_DNA"/>
</dbReference>
<feature type="region of interest" description="Disordered" evidence="1">
    <location>
        <begin position="36"/>
        <end position="73"/>
    </location>
</feature>
<evidence type="ECO:0000313" key="4">
    <source>
        <dbReference type="EMBL" id="KFO24116.1"/>
    </source>
</evidence>
<reference evidence="4 5" key="1">
    <citation type="submission" date="2013-11" db="EMBL/GenBank/DDBJ databases">
        <title>The Damaraland mole rat (Fukomys damarensis) genome and evolution of African mole rats.</title>
        <authorList>
            <person name="Gladyshev V.N."/>
            <person name="Fang X."/>
        </authorList>
    </citation>
    <scope>NUCLEOTIDE SEQUENCE [LARGE SCALE GENOMIC DNA]</scope>
    <source>
        <tissue evidence="4">Liver</tissue>
    </source>
</reference>
<dbReference type="GO" id="GO:0005227">
    <property type="term" value="F:calcium-activated cation channel activity"/>
    <property type="evidence" value="ECO:0007669"/>
    <property type="project" value="InterPro"/>
</dbReference>
<evidence type="ECO:0000313" key="5">
    <source>
        <dbReference type="Proteomes" id="UP000028990"/>
    </source>
</evidence>
<name>A0A091DMU6_FUKDA</name>
<keyword evidence="2" id="KW-1133">Transmembrane helix</keyword>
<dbReference type="AlphaFoldDB" id="A0A091DMU6"/>
<evidence type="ECO:0000256" key="2">
    <source>
        <dbReference type="SAM" id="Phobius"/>
    </source>
</evidence>
<evidence type="ECO:0000256" key="1">
    <source>
        <dbReference type="SAM" id="MobiDB-lite"/>
    </source>
</evidence>
<feature type="compositionally biased region" description="Low complexity" evidence="1">
    <location>
        <begin position="55"/>
        <end position="69"/>
    </location>
</feature>